<feature type="region of interest" description="Disordered" evidence="3">
    <location>
        <begin position="1"/>
        <end position="67"/>
    </location>
</feature>
<comment type="caution">
    <text evidence="4">The sequence shown here is derived from an EMBL/GenBank/DDBJ whole genome shotgun (WGS) entry which is preliminary data.</text>
</comment>
<keyword evidence="5" id="KW-1185">Reference proteome</keyword>
<protein>
    <submittedName>
        <fullName evidence="4">Uncharacterized protein</fullName>
    </submittedName>
</protein>
<evidence type="ECO:0000256" key="1">
    <source>
        <dbReference type="ARBA" id="ARBA00022860"/>
    </source>
</evidence>
<feature type="compositionally biased region" description="Basic and acidic residues" evidence="3">
    <location>
        <begin position="20"/>
        <end position="35"/>
    </location>
</feature>
<keyword evidence="1" id="KW-0112">Calmodulin-binding</keyword>
<evidence type="ECO:0000313" key="5">
    <source>
        <dbReference type="Proteomes" id="UP000436088"/>
    </source>
</evidence>
<dbReference type="PROSITE" id="PS50096">
    <property type="entry name" value="IQ"/>
    <property type="match status" value="1"/>
</dbReference>
<proteinExistence type="inferred from homology"/>
<dbReference type="PANTHER" id="PTHR32295">
    <property type="entry name" value="IQ-DOMAIN 5-RELATED"/>
    <property type="match status" value="1"/>
</dbReference>
<dbReference type="GO" id="GO:0005516">
    <property type="term" value="F:calmodulin binding"/>
    <property type="evidence" value="ECO:0007669"/>
    <property type="project" value="UniProtKB-KW"/>
</dbReference>
<dbReference type="Proteomes" id="UP000436088">
    <property type="component" value="Unassembled WGS sequence"/>
</dbReference>
<organism evidence="4 5">
    <name type="scientific">Hibiscus syriacus</name>
    <name type="common">Rose of Sharon</name>
    <dbReference type="NCBI Taxonomy" id="106335"/>
    <lineage>
        <taxon>Eukaryota</taxon>
        <taxon>Viridiplantae</taxon>
        <taxon>Streptophyta</taxon>
        <taxon>Embryophyta</taxon>
        <taxon>Tracheophyta</taxon>
        <taxon>Spermatophyta</taxon>
        <taxon>Magnoliopsida</taxon>
        <taxon>eudicotyledons</taxon>
        <taxon>Gunneridae</taxon>
        <taxon>Pentapetalae</taxon>
        <taxon>rosids</taxon>
        <taxon>malvids</taxon>
        <taxon>Malvales</taxon>
        <taxon>Malvaceae</taxon>
        <taxon>Malvoideae</taxon>
        <taxon>Hibiscus</taxon>
    </lineage>
</organism>
<name>A0A6A2YPW6_HIBSY</name>
<evidence type="ECO:0000256" key="3">
    <source>
        <dbReference type="SAM" id="MobiDB-lite"/>
    </source>
</evidence>
<feature type="compositionally biased region" description="Low complexity" evidence="3">
    <location>
        <begin position="44"/>
        <end position="58"/>
    </location>
</feature>
<evidence type="ECO:0000256" key="2">
    <source>
        <dbReference type="ARBA" id="ARBA00024341"/>
    </source>
</evidence>
<reference evidence="4" key="1">
    <citation type="submission" date="2019-09" db="EMBL/GenBank/DDBJ databases">
        <title>Draft genome information of white flower Hibiscus syriacus.</title>
        <authorList>
            <person name="Kim Y.-M."/>
        </authorList>
    </citation>
    <scope>NUCLEOTIDE SEQUENCE [LARGE SCALE GENOMIC DNA]</scope>
    <source>
        <strain evidence="4">YM2019G1</strain>
    </source>
</reference>
<accession>A0A6A2YPW6</accession>
<dbReference type="PANTHER" id="PTHR32295:SF121">
    <property type="entry name" value="DUF4005 DOMAIN-CONTAINING PROTEIN"/>
    <property type="match status" value="1"/>
</dbReference>
<evidence type="ECO:0000313" key="4">
    <source>
        <dbReference type="EMBL" id="KAE8681379.1"/>
    </source>
</evidence>
<gene>
    <name evidence="4" type="ORF">F3Y22_tig00111330pilonHSYRG00443</name>
</gene>
<sequence>MGKIGGNSWLTAVKKAFRSPNKESKKMSSRRREDNKQEEEEKTITTTTTTTTSSAKEATFPEGGEAEQRHTIAVAIATTAAAEAAVATAQAYLKENKELIMAIIENQNLGKLAEIASAKEATFPEGGEAEQRHAIAVAIATTATAEAAVAIAQAACFLQARRALRALKGLLKLQALVRGHNVRKRTNNTLRCIEAMIRVQARMTCNQRKKLSAHEASIEFVFSDPNNTIVNTTFLQDELRKVDVQCREESCNVDDWIYLKTLHEIQVILQKTKEATSKHENDLVHALYHQVK</sequence>
<dbReference type="AlphaFoldDB" id="A0A6A2YPW6"/>
<comment type="similarity">
    <text evidence="2">Belongs to the IQD family.</text>
</comment>
<dbReference type="EMBL" id="VEPZ02001308">
    <property type="protein sequence ID" value="KAE8681379.1"/>
    <property type="molecule type" value="Genomic_DNA"/>
</dbReference>